<reference evidence="1 2" key="1">
    <citation type="submission" date="2016-05" db="EMBL/GenBank/DDBJ databases">
        <title>Comparative analysis of secretome profiles of manganese(II)-oxidizing ascomycete fungi.</title>
        <authorList>
            <consortium name="DOE Joint Genome Institute"/>
            <person name="Zeiner C.A."/>
            <person name="Purvine S.O."/>
            <person name="Zink E.M."/>
            <person name="Wu S."/>
            <person name="Pasa-Tolic L."/>
            <person name="Chaput D.L."/>
            <person name="Haridas S."/>
            <person name="Grigoriev I.V."/>
            <person name="Santelli C.M."/>
            <person name="Hansel C.M."/>
        </authorList>
    </citation>
    <scope>NUCLEOTIDE SEQUENCE [LARGE SCALE GENOMIC DNA]</scope>
    <source>
        <strain evidence="1 2">AP3s5-JAC2a</strain>
    </source>
</reference>
<dbReference type="OrthoDB" id="423498at2759"/>
<gene>
    <name evidence="1" type="ORF">CC84DRAFT_167442</name>
</gene>
<organism evidence="1 2">
    <name type="scientific">Paraphaeosphaeria sporulosa</name>
    <dbReference type="NCBI Taxonomy" id="1460663"/>
    <lineage>
        <taxon>Eukaryota</taxon>
        <taxon>Fungi</taxon>
        <taxon>Dikarya</taxon>
        <taxon>Ascomycota</taxon>
        <taxon>Pezizomycotina</taxon>
        <taxon>Dothideomycetes</taxon>
        <taxon>Pleosporomycetidae</taxon>
        <taxon>Pleosporales</taxon>
        <taxon>Massarineae</taxon>
        <taxon>Didymosphaeriaceae</taxon>
        <taxon>Paraphaeosphaeria</taxon>
    </lineage>
</organism>
<dbReference type="RefSeq" id="XP_018043327.1">
    <property type="nucleotide sequence ID" value="XM_018185447.1"/>
</dbReference>
<proteinExistence type="predicted"/>
<accession>A0A177D1B0</accession>
<dbReference type="GeneID" id="28768933"/>
<dbReference type="InParanoid" id="A0A177D1B0"/>
<protein>
    <recommendedName>
        <fullName evidence="3">SMP-30/Gluconolactonase/LRE-like region domain-containing protein</fullName>
    </recommendedName>
</protein>
<name>A0A177D1B0_9PLEO</name>
<sequence length="171" mass="19507">MLDPITRKTQTILNNYFGQRFNNPDDTVSDSTGNIFFTDPLHESNLNLTQNTPFCASRSIAFVLPQVLWVLLMAISAFQKVLRCHPMCARCLSQTRLSPTSQAWIRMSYRVTRGVRHQENPCTHSKLSTRLLKSTWSTSGRYGILKSLQWAVCTLPVTGIWSEHRDLALMC</sequence>
<evidence type="ECO:0008006" key="3">
    <source>
        <dbReference type="Google" id="ProtNLM"/>
    </source>
</evidence>
<dbReference type="InterPro" id="IPR011042">
    <property type="entry name" value="6-blade_b-propeller_TolB-like"/>
</dbReference>
<evidence type="ECO:0000313" key="1">
    <source>
        <dbReference type="EMBL" id="OAG12962.1"/>
    </source>
</evidence>
<evidence type="ECO:0000313" key="2">
    <source>
        <dbReference type="Proteomes" id="UP000077069"/>
    </source>
</evidence>
<dbReference type="EMBL" id="KV441548">
    <property type="protein sequence ID" value="OAG12962.1"/>
    <property type="molecule type" value="Genomic_DNA"/>
</dbReference>
<dbReference type="Proteomes" id="UP000077069">
    <property type="component" value="Unassembled WGS sequence"/>
</dbReference>
<keyword evidence="2" id="KW-1185">Reference proteome</keyword>
<dbReference type="AlphaFoldDB" id="A0A177D1B0"/>
<dbReference type="Gene3D" id="2.120.10.30">
    <property type="entry name" value="TolB, C-terminal domain"/>
    <property type="match status" value="1"/>
</dbReference>